<evidence type="ECO:0000259" key="15">
    <source>
        <dbReference type="SMART" id="SM00840"/>
    </source>
</evidence>
<evidence type="ECO:0000256" key="10">
    <source>
        <dbReference type="ARBA" id="ARBA00022917"/>
    </source>
</evidence>
<feature type="binding site" evidence="13">
    <location>
        <position position="29"/>
    </location>
    <ligand>
        <name>Zn(2+)</name>
        <dbReference type="ChEBI" id="CHEBI:29105"/>
    </ligand>
</feature>
<dbReference type="PANTHER" id="PTHR10890">
    <property type="entry name" value="CYSTEINYL-TRNA SYNTHETASE"/>
    <property type="match status" value="1"/>
</dbReference>
<feature type="binding site" evidence="13">
    <location>
        <position position="209"/>
    </location>
    <ligand>
        <name>Zn(2+)</name>
        <dbReference type="ChEBI" id="CHEBI:29105"/>
    </ligand>
</feature>
<dbReference type="SMART" id="SM00840">
    <property type="entry name" value="DALR_2"/>
    <property type="match status" value="1"/>
</dbReference>
<protein>
    <recommendedName>
        <fullName evidence="13">Cysteine--tRNA ligase</fullName>
        <ecNumber evidence="13">6.1.1.16</ecNumber>
    </recommendedName>
    <alternativeName>
        <fullName evidence="13">Cysteinyl-tRNA synthetase</fullName>
        <shortName evidence="13">CysRS</shortName>
    </alternativeName>
</protein>
<dbReference type="GO" id="GO:0008270">
    <property type="term" value="F:zinc ion binding"/>
    <property type="evidence" value="ECO:0007669"/>
    <property type="project" value="UniProtKB-UniRule"/>
</dbReference>
<evidence type="ECO:0000313" key="16">
    <source>
        <dbReference type="EMBL" id="KPJ69617.1"/>
    </source>
</evidence>
<evidence type="ECO:0000256" key="5">
    <source>
        <dbReference type="ARBA" id="ARBA00022598"/>
    </source>
</evidence>
<dbReference type="GO" id="GO:0005829">
    <property type="term" value="C:cytosol"/>
    <property type="evidence" value="ECO:0007669"/>
    <property type="project" value="TreeGrafter"/>
</dbReference>
<dbReference type="Gene3D" id="1.20.120.1910">
    <property type="entry name" value="Cysteine-tRNA ligase, C-terminal anti-codon recognition domain"/>
    <property type="match status" value="1"/>
</dbReference>
<organism evidence="16 17">
    <name type="scientific">candidate division WOR-1 bacterium DG_54_3</name>
    <dbReference type="NCBI Taxonomy" id="1703775"/>
    <lineage>
        <taxon>Bacteria</taxon>
        <taxon>Bacillati</taxon>
        <taxon>Saganbacteria</taxon>
    </lineage>
</organism>
<evidence type="ECO:0000256" key="7">
    <source>
        <dbReference type="ARBA" id="ARBA00022741"/>
    </source>
</evidence>
<keyword evidence="14" id="KW-0175">Coiled coil</keyword>
<dbReference type="InterPro" id="IPR032678">
    <property type="entry name" value="tRNA-synt_1_cat_dom"/>
</dbReference>
<feature type="domain" description="Cysteinyl-tRNA synthetase class Ia DALR" evidence="15">
    <location>
        <begin position="356"/>
        <end position="419"/>
    </location>
</feature>
<comment type="subunit">
    <text evidence="3 13">Monomer.</text>
</comment>
<dbReference type="Pfam" id="PF01406">
    <property type="entry name" value="tRNA-synt_1e"/>
    <property type="match status" value="1"/>
</dbReference>
<dbReference type="GO" id="GO:0006423">
    <property type="term" value="P:cysteinyl-tRNA aminoacylation"/>
    <property type="evidence" value="ECO:0007669"/>
    <property type="project" value="UniProtKB-UniRule"/>
</dbReference>
<dbReference type="Gene3D" id="3.40.50.620">
    <property type="entry name" value="HUPs"/>
    <property type="match status" value="1"/>
</dbReference>
<keyword evidence="5 13" id="KW-0436">Ligase</keyword>
<dbReference type="SUPFAM" id="SSF52374">
    <property type="entry name" value="Nucleotidylyl transferase"/>
    <property type="match status" value="1"/>
</dbReference>
<evidence type="ECO:0000256" key="13">
    <source>
        <dbReference type="HAMAP-Rule" id="MF_00041"/>
    </source>
</evidence>
<evidence type="ECO:0000256" key="3">
    <source>
        <dbReference type="ARBA" id="ARBA00011245"/>
    </source>
</evidence>
<feature type="binding site" evidence="13">
    <location>
        <position position="234"/>
    </location>
    <ligand>
        <name>Zn(2+)</name>
        <dbReference type="ChEBI" id="CHEBI:29105"/>
    </ligand>
</feature>
<dbReference type="InterPro" id="IPR014729">
    <property type="entry name" value="Rossmann-like_a/b/a_fold"/>
</dbReference>
<dbReference type="InterPro" id="IPR056411">
    <property type="entry name" value="CysS_C"/>
</dbReference>
<dbReference type="Pfam" id="PF09190">
    <property type="entry name" value="DALR_2"/>
    <property type="match status" value="1"/>
</dbReference>
<evidence type="ECO:0000256" key="8">
    <source>
        <dbReference type="ARBA" id="ARBA00022833"/>
    </source>
</evidence>
<keyword evidence="10 13" id="KW-0648">Protein biosynthesis</keyword>
<keyword evidence="9 13" id="KW-0067">ATP-binding</keyword>
<proteinExistence type="inferred from homology"/>
<evidence type="ECO:0000256" key="12">
    <source>
        <dbReference type="ARBA" id="ARBA00047398"/>
    </source>
</evidence>
<evidence type="ECO:0000256" key="4">
    <source>
        <dbReference type="ARBA" id="ARBA00022490"/>
    </source>
</evidence>
<dbReference type="InterPro" id="IPR015273">
    <property type="entry name" value="Cys-tRNA-synt_Ia_DALR"/>
</dbReference>
<evidence type="ECO:0000313" key="17">
    <source>
        <dbReference type="Proteomes" id="UP000051861"/>
    </source>
</evidence>
<comment type="caution">
    <text evidence="16">The sequence shown here is derived from an EMBL/GenBank/DDBJ whole genome shotgun (WGS) entry which is preliminary data.</text>
</comment>
<evidence type="ECO:0000256" key="2">
    <source>
        <dbReference type="ARBA" id="ARBA00005594"/>
    </source>
</evidence>
<dbReference type="PRINTS" id="PR00983">
    <property type="entry name" value="TRNASYNTHCYS"/>
</dbReference>
<keyword evidence="8 13" id="KW-0862">Zinc</keyword>
<feature type="short sequence motif" description="'KMSKS' region" evidence="13">
    <location>
        <begin position="267"/>
        <end position="271"/>
    </location>
</feature>
<comment type="similarity">
    <text evidence="2 13">Belongs to the class-I aminoacyl-tRNA synthetase family.</text>
</comment>
<dbReference type="FunFam" id="3.40.50.620:FF:000009">
    <property type="entry name" value="Cysteine--tRNA ligase"/>
    <property type="match status" value="1"/>
</dbReference>
<sequence>MSLSIYNTLTRQKEEFQPLDPPRVKMYVCGITPYDETHLGHARAYLTFDIIRRYLEESGYEVKYVQNITDIDDKIIQKSQKTGMKWSEIADQYSKAYFEVMDKLRVKPADKYPKATEHIEEMVKWIGGLIERGYAYVVNGDVYYEVDKFKEYGKLSERKKKDMLAGARVAVDERKKNPLDFALWKKAKEGEPAWESPWGPGRPGWHIECSVMSSKYLGEQFDIHGGGLDLIFPHHENEIAQSEAETGKTPWVKYWIHNGFVTVNKQKMSKSLGNFFTLREIFEKFDPMVVRFFLLSTHYRSPINYSDKEIQSANEAFGRICKFIRDIDFLLEKSTEKAPTIELEDLEEELLEYKDKFKVAMDDDFNTAGAIAAIFEMIHFCNKALEEGEVEKECLEVMKKSVLDLAKSLGLEIVSATMLVRPEAAEVVTVEKFALLGEKIEKMIAEREEARQNKDFKKADQIRSRLKEMGVAIEDTPYGTRWVRH</sequence>
<comment type="cofactor">
    <cofactor evidence="13">
        <name>Zn(2+)</name>
        <dbReference type="ChEBI" id="CHEBI:29105"/>
    </cofactor>
    <text evidence="13">Binds 1 zinc ion per subunit.</text>
</comment>
<dbReference type="InterPro" id="IPR015803">
    <property type="entry name" value="Cys-tRNA-ligase"/>
</dbReference>
<evidence type="ECO:0000256" key="1">
    <source>
        <dbReference type="ARBA" id="ARBA00004496"/>
    </source>
</evidence>
<comment type="catalytic activity">
    <reaction evidence="12 13">
        <text>tRNA(Cys) + L-cysteine + ATP = L-cysteinyl-tRNA(Cys) + AMP + diphosphate</text>
        <dbReference type="Rhea" id="RHEA:17773"/>
        <dbReference type="Rhea" id="RHEA-COMP:9661"/>
        <dbReference type="Rhea" id="RHEA-COMP:9679"/>
        <dbReference type="ChEBI" id="CHEBI:30616"/>
        <dbReference type="ChEBI" id="CHEBI:33019"/>
        <dbReference type="ChEBI" id="CHEBI:35235"/>
        <dbReference type="ChEBI" id="CHEBI:78442"/>
        <dbReference type="ChEBI" id="CHEBI:78517"/>
        <dbReference type="ChEBI" id="CHEBI:456215"/>
        <dbReference type="EC" id="6.1.1.16"/>
    </reaction>
</comment>
<dbReference type="EC" id="6.1.1.16" evidence="13"/>
<dbReference type="Pfam" id="PF23493">
    <property type="entry name" value="CysS_C"/>
    <property type="match status" value="1"/>
</dbReference>
<evidence type="ECO:0000256" key="9">
    <source>
        <dbReference type="ARBA" id="ARBA00022840"/>
    </source>
</evidence>
<dbReference type="PANTHER" id="PTHR10890:SF3">
    <property type="entry name" value="CYSTEINE--TRNA LIGASE, CYTOPLASMIC"/>
    <property type="match status" value="1"/>
</dbReference>
<reference evidence="16 17" key="1">
    <citation type="journal article" date="2015" name="Microbiome">
        <title>Genomic resolution of linkages in carbon, nitrogen, and sulfur cycling among widespread estuary sediment bacteria.</title>
        <authorList>
            <person name="Baker B.J."/>
            <person name="Lazar C.S."/>
            <person name="Teske A.P."/>
            <person name="Dick G.J."/>
        </authorList>
    </citation>
    <scope>NUCLEOTIDE SEQUENCE [LARGE SCALE GENOMIC DNA]</scope>
    <source>
        <strain evidence="16">DG_54_3</strain>
    </source>
</reference>
<evidence type="ECO:0000256" key="6">
    <source>
        <dbReference type="ARBA" id="ARBA00022723"/>
    </source>
</evidence>
<keyword evidence="4 13" id="KW-0963">Cytoplasm</keyword>
<keyword evidence="7 13" id="KW-0547">Nucleotide-binding</keyword>
<dbReference type="GO" id="GO:0005524">
    <property type="term" value="F:ATP binding"/>
    <property type="evidence" value="ECO:0007669"/>
    <property type="project" value="UniProtKB-UniRule"/>
</dbReference>
<gene>
    <name evidence="13" type="primary">cysS</name>
    <name evidence="16" type="ORF">AMJ44_03165</name>
</gene>
<dbReference type="InterPro" id="IPR009080">
    <property type="entry name" value="tRNAsynth_Ia_anticodon-bd"/>
</dbReference>
<accession>A0A0S7Y4D6</accession>
<feature type="binding site" evidence="13">
    <location>
        <position position="270"/>
    </location>
    <ligand>
        <name>ATP</name>
        <dbReference type="ChEBI" id="CHEBI:30616"/>
    </ligand>
</feature>
<dbReference type="NCBIfam" id="TIGR00435">
    <property type="entry name" value="cysS"/>
    <property type="match status" value="1"/>
</dbReference>
<evidence type="ECO:0000256" key="11">
    <source>
        <dbReference type="ARBA" id="ARBA00023146"/>
    </source>
</evidence>
<feature type="coiled-coil region" evidence="14">
    <location>
        <begin position="433"/>
        <end position="460"/>
    </location>
</feature>
<dbReference type="EMBL" id="LIZX01000019">
    <property type="protein sequence ID" value="KPJ69617.1"/>
    <property type="molecule type" value="Genomic_DNA"/>
</dbReference>
<feature type="binding site" evidence="13">
    <location>
        <position position="238"/>
    </location>
    <ligand>
        <name>Zn(2+)</name>
        <dbReference type="ChEBI" id="CHEBI:29105"/>
    </ligand>
</feature>
<evidence type="ECO:0000256" key="14">
    <source>
        <dbReference type="SAM" id="Coils"/>
    </source>
</evidence>
<dbReference type="InterPro" id="IPR024909">
    <property type="entry name" value="Cys-tRNA/MSH_ligase"/>
</dbReference>
<dbReference type="PATRIC" id="fig|1703775.3.peg.506"/>
<keyword evidence="6 13" id="KW-0479">Metal-binding</keyword>
<dbReference type="CDD" id="cd00672">
    <property type="entry name" value="CysRS_core"/>
    <property type="match status" value="1"/>
</dbReference>
<dbReference type="Proteomes" id="UP000051861">
    <property type="component" value="Unassembled WGS sequence"/>
</dbReference>
<keyword evidence="11 13" id="KW-0030">Aminoacyl-tRNA synthetase</keyword>
<dbReference type="GO" id="GO:0004817">
    <property type="term" value="F:cysteine-tRNA ligase activity"/>
    <property type="evidence" value="ECO:0007669"/>
    <property type="project" value="UniProtKB-UniRule"/>
</dbReference>
<dbReference type="SUPFAM" id="SSF47323">
    <property type="entry name" value="Anticodon-binding domain of a subclass of class I aminoacyl-tRNA synthetases"/>
    <property type="match status" value="1"/>
</dbReference>
<feature type="short sequence motif" description="'HIGH' region" evidence="13">
    <location>
        <begin position="31"/>
        <end position="41"/>
    </location>
</feature>
<name>A0A0S7Y4D6_UNCSA</name>
<comment type="subcellular location">
    <subcellularLocation>
        <location evidence="1 13">Cytoplasm</location>
    </subcellularLocation>
</comment>
<dbReference type="HAMAP" id="MF_00041">
    <property type="entry name" value="Cys_tRNA_synth"/>
    <property type="match status" value="1"/>
</dbReference>
<dbReference type="AlphaFoldDB" id="A0A0S7Y4D6"/>